<protein>
    <submittedName>
        <fullName evidence="1">Type II toxin-antitoxin system HicB family antitoxin</fullName>
    </submittedName>
</protein>
<accession>A0A6H0KJY9</accession>
<name>A0A6H0KJY9_9BACE</name>
<dbReference type="KEGG" id="bfc:BacF7301_03890"/>
<dbReference type="RefSeq" id="WP_167960393.1">
    <property type="nucleotide sequence ID" value="NZ_CP050831.1"/>
</dbReference>
<reference evidence="1 2" key="1">
    <citation type="submission" date="2020-03" db="EMBL/GenBank/DDBJ databases">
        <title>Genomic analysis of Bacteroides faecium CBA7301.</title>
        <authorList>
            <person name="Kim J."/>
            <person name="Roh S.W."/>
        </authorList>
    </citation>
    <scope>NUCLEOTIDE SEQUENCE [LARGE SCALE GENOMIC DNA]</scope>
    <source>
        <strain evidence="1 2">CBA7301</strain>
    </source>
</reference>
<dbReference type="Proteomes" id="UP000501780">
    <property type="component" value="Chromosome"/>
</dbReference>
<sequence length="132" mass="14950">MEKLIINIGASKDHFGAYAENVSGIYAAGNTVAETKKDVLEAIRLIKENLPESQWPDIIKGEYSIEWKYDTQSLLQHYSGIFTNAALERMTGINQKQLWNYANGISKPRENVRRKIEKALHSLGEELITLSL</sequence>
<evidence type="ECO:0000313" key="1">
    <source>
        <dbReference type="EMBL" id="QIU93341.1"/>
    </source>
</evidence>
<evidence type="ECO:0000313" key="2">
    <source>
        <dbReference type="Proteomes" id="UP000501780"/>
    </source>
</evidence>
<dbReference type="EMBL" id="CP050831">
    <property type="protein sequence ID" value="QIU93341.1"/>
    <property type="molecule type" value="Genomic_DNA"/>
</dbReference>
<keyword evidence="2" id="KW-1185">Reference proteome</keyword>
<proteinExistence type="predicted"/>
<dbReference type="AlphaFoldDB" id="A0A6H0KJY9"/>
<organism evidence="1 2">
    <name type="scientific">Bacteroides faecium</name>
    <dbReference type="NCBI Taxonomy" id="2715212"/>
    <lineage>
        <taxon>Bacteria</taxon>
        <taxon>Pseudomonadati</taxon>
        <taxon>Bacteroidota</taxon>
        <taxon>Bacteroidia</taxon>
        <taxon>Bacteroidales</taxon>
        <taxon>Bacteroidaceae</taxon>
        <taxon>Bacteroides</taxon>
    </lineage>
</organism>
<gene>
    <name evidence="1" type="ORF">BacF7301_03890</name>
</gene>